<dbReference type="Proteomes" id="UP000029922">
    <property type="component" value="Unassembled WGS sequence"/>
</dbReference>
<dbReference type="EMBL" id="JRPD02000005">
    <property type="protein sequence ID" value="TLE00757.1"/>
    <property type="molecule type" value="Genomic_DNA"/>
</dbReference>
<evidence type="ECO:0000313" key="3">
    <source>
        <dbReference type="Proteomes" id="UP000029922"/>
    </source>
</evidence>
<dbReference type="EMBL" id="UGJE01000002">
    <property type="protein sequence ID" value="STQ86563.1"/>
    <property type="molecule type" value="Genomic_DNA"/>
</dbReference>
<reference evidence="2 3" key="1">
    <citation type="journal article" date="2014" name="Genome Announc.">
        <title>Draft genome sequences of eight enterohepatic helicobacter species isolated from both laboratory and wild rodents.</title>
        <authorList>
            <person name="Sheh A."/>
            <person name="Shen Z."/>
            <person name="Fox J.G."/>
        </authorList>
    </citation>
    <scope>NUCLEOTIDE SEQUENCE [LARGE SCALE GENOMIC DNA]</scope>
    <source>
        <strain evidence="2 3">ST1</strain>
    </source>
</reference>
<sequence>MSNIKLLKIIPMRIAKVFFYVSLVIYIVLCSSLAIAKVPIPSLKLDIDLKKDQILKASISASKNSNGDVSNPKQFTLRWTLYRNEGLVVLVRYDNYPYQFILYKQYMTNVWKLNLLDTQGAYREISQPYLSIKFVGIDYPFNDENTIAHLRISGYGNIEFSQE</sequence>
<name>A0A099TXX2_9HELI</name>
<dbReference type="Proteomes" id="UP000255139">
    <property type="component" value="Unassembled WGS sequence"/>
</dbReference>
<dbReference type="AlphaFoldDB" id="A0A099TXX2"/>
<proteinExistence type="predicted"/>
<evidence type="ECO:0000313" key="1">
    <source>
        <dbReference type="EMBL" id="STQ86563.1"/>
    </source>
</evidence>
<reference evidence="1 4" key="2">
    <citation type="submission" date="2018-06" db="EMBL/GenBank/DDBJ databases">
        <authorList>
            <consortium name="Pathogen Informatics"/>
            <person name="Doyle S."/>
        </authorList>
    </citation>
    <scope>NUCLEOTIDE SEQUENCE [LARGE SCALE GENOMIC DNA]</scope>
    <source>
        <strain evidence="1 4">NCTC12714</strain>
    </source>
</reference>
<protein>
    <submittedName>
        <fullName evidence="1">Uncharacterized protein</fullName>
    </submittedName>
</protein>
<accession>A0A099TXX2</accession>
<evidence type="ECO:0000313" key="2">
    <source>
        <dbReference type="EMBL" id="TLE00757.1"/>
    </source>
</evidence>
<gene>
    <name evidence="2" type="ORF">LS73_003650</name>
    <name evidence="1" type="ORF">NCTC12714_01370</name>
</gene>
<dbReference type="RefSeq" id="WP_034556631.1">
    <property type="nucleotide sequence ID" value="NZ_FZML01000003.1"/>
</dbReference>
<dbReference type="OrthoDB" id="5334558at2"/>
<organism evidence="1 4">
    <name type="scientific">Helicobacter muridarum</name>
    <dbReference type="NCBI Taxonomy" id="216"/>
    <lineage>
        <taxon>Bacteria</taxon>
        <taxon>Pseudomonadati</taxon>
        <taxon>Campylobacterota</taxon>
        <taxon>Epsilonproteobacteria</taxon>
        <taxon>Campylobacterales</taxon>
        <taxon>Helicobacteraceae</taxon>
        <taxon>Helicobacter</taxon>
    </lineage>
</organism>
<keyword evidence="4" id="KW-1185">Reference proteome</keyword>
<dbReference type="STRING" id="216.LS73_00215"/>
<evidence type="ECO:0000313" key="4">
    <source>
        <dbReference type="Proteomes" id="UP000255139"/>
    </source>
</evidence>